<organism evidence="1 2">
    <name type="scientific">Micromonospora reichwaldensis</name>
    <dbReference type="NCBI Taxonomy" id="3075516"/>
    <lineage>
        <taxon>Bacteria</taxon>
        <taxon>Bacillati</taxon>
        <taxon>Actinomycetota</taxon>
        <taxon>Actinomycetes</taxon>
        <taxon>Micromonosporales</taxon>
        <taxon>Micromonosporaceae</taxon>
        <taxon>Micromonospora</taxon>
    </lineage>
</organism>
<sequence length="74" mass="7914">MSVLVGYGREAEVEIPLTEDPAASIRWALRRVRAALMVATPRDVAALAKADRDLVADLAELTATRAPVKVSALD</sequence>
<dbReference type="Proteomes" id="UP001180973">
    <property type="component" value="Unassembled WGS sequence"/>
</dbReference>
<gene>
    <name evidence="1" type="ORF">RM555_30880</name>
</gene>
<keyword evidence="2" id="KW-1185">Reference proteome</keyword>
<feature type="non-terminal residue" evidence="1">
    <location>
        <position position="74"/>
    </location>
</feature>
<accession>A0ABU2X6V2</accession>
<protein>
    <submittedName>
        <fullName evidence="1">Uncharacterized protein</fullName>
    </submittedName>
</protein>
<reference evidence="1" key="1">
    <citation type="submission" date="2023-09" db="EMBL/GenBank/DDBJ databases">
        <title>30 novel species of actinomycetes from the DSMZ collection.</title>
        <authorList>
            <person name="Nouioui I."/>
        </authorList>
    </citation>
    <scope>NUCLEOTIDE SEQUENCE</scope>
    <source>
        <strain evidence="1">DSM 115977</strain>
    </source>
</reference>
<dbReference type="RefSeq" id="WP_311415009.1">
    <property type="nucleotide sequence ID" value="NZ_JAVRFL010000100.1"/>
</dbReference>
<dbReference type="EMBL" id="JAVRFL010000100">
    <property type="protein sequence ID" value="MDT0533396.1"/>
    <property type="molecule type" value="Genomic_DNA"/>
</dbReference>
<comment type="caution">
    <text evidence="1">The sequence shown here is derived from an EMBL/GenBank/DDBJ whole genome shotgun (WGS) entry which is preliminary data.</text>
</comment>
<proteinExistence type="predicted"/>
<evidence type="ECO:0000313" key="1">
    <source>
        <dbReference type="EMBL" id="MDT0533396.1"/>
    </source>
</evidence>
<name>A0ABU2X6V2_9ACTN</name>
<evidence type="ECO:0000313" key="2">
    <source>
        <dbReference type="Proteomes" id="UP001180973"/>
    </source>
</evidence>